<comment type="caution">
    <text evidence="2">The sequence shown here is derived from an EMBL/GenBank/DDBJ whole genome shotgun (WGS) entry which is preliminary data.</text>
</comment>
<evidence type="ECO:0008006" key="4">
    <source>
        <dbReference type="Google" id="ProtNLM"/>
    </source>
</evidence>
<dbReference type="EMBL" id="SDGV01000010">
    <property type="protein sequence ID" value="THB61643.1"/>
    <property type="molecule type" value="Genomic_DNA"/>
</dbReference>
<feature type="transmembrane region" description="Helical" evidence="1">
    <location>
        <begin position="7"/>
        <end position="25"/>
    </location>
</feature>
<sequence>MKKTKLILVEVIIFTIGFIIWFSVYNPTFQQKYELYDINKGSHYIVELKGKGNAIKQKKVDFARVYVDTGTNLVESDTLLPKHYNLDSIEGLSVWDAHDTLEIKYMVEIDLYRINTAKMLRAFTMGFRETDYIKDKEMLDFFDSLEELPDYDENRPVDFAALSKKLKDAGFKEIDDDQIVKDGKKYF</sequence>
<gene>
    <name evidence="2" type="ORF">ESZ54_04115</name>
</gene>
<keyword evidence="1" id="KW-1133">Transmembrane helix</keyword>
<accession>A0A4S3B740</accession>
<reference evidence="2 3" key="1">
    <citation type="submission" date="2019-01" db="EMBL/GenBank/DDBJ databases">
        <title>Vagococcus silagei sp. nov. isolated from brewer's grain.</title>
        <authorList>
            <person name="Guu J.-R."/>
        </authorList>
    </citation>
    <scope>NUCLEOTIDE SEQUENCE [LARGE SCALE GENOMIC DNA]</scope>
    <source>
        <strain evidence="2 3">2B-2</strain>
    </source>
</reference>
<evidence type="ECO:0000256" key="1">
    <source>
        <dbReference type="SAM" id="Phobius"/>
    </source>
</evidence>
<protein>
    <recommendedName>
        <fullName evidence="4">DUF4825 domain-containing protein</fullName>
    </recommendedName>
</protein>
<dbReference type="RefSeq" id="WP_136136415.1">
    <property type="nucleotide sequence ID" value="NZ_SDGV01000010.1"/>
</dbReference>
<evidence type="ECO:0000313" key="3">
    <source>
        <dbReference type="Proteomes" id="UP000310506"/>
    </source>
</evidence>
<dbReference type="Proteomes" id="UP000310506">
    <property type="component" value="Unassembled WGS sequence"/>
</dbReference>
<keyword evidence="1" id="KW-0812">Transmembrane</keyword>
<name>A0A4S3B740_9ENTE</name>
<organism evidence="2 3">
    <name type="scientific">Vagococcus silagei</name>
    <dbReference type="NCBI Taxonomy" id="2508885"/>
    <lineage>
        <taxon>Bacteria</taxon>
        <taxon>Bacillati</taxon>
        <taxon>Bacillota</taxon>
        <taxon>Bacilli</taxon>
        <taxon>Lactobacillales</taxon>
        <taxon>Enterococcaceae</taxon>
        <taxon>Vagococcus</taxon>
    </lineage>
</organism>
<evidence type="ECO:0000313" key="2">
    <source>
        <dbReference type="EMBL" id="THB61643.1"/>
    </source>
</evidence>
<proteinExistence type="predicted"/>
<dbReference type="AlphaFoldDB" id="A0A4S3B740"/>
<keyword evidence="3" id="KW-1185">Reference proteome</keyword>
<keyword evidence="1" id="KW-0472">Membrane</keyword>